<dbReference type="AlphaFoldDB" id="A0AAN8W0J4"/>
<dbReference type="Pfam" id="PF11998">
    <property type="entry name" value="DUF3493"/>
    <property type="match status" value="1"/>
</dbReference>
<keyword evidence="1" id="KW-1133">Transmembrane helix</keyword>
<dbReference type="PANTHER" id="PTHR35498:SF1">
    <property type="entry name" value="LOW PSII ACCUMULATION-LIKE PROTEIN"/>
    <property type="match status" value="1"/>
</dbReference>
<name>A0AAN8W0J4_9MAGN</name>
<comment type="caution">
    <text evidence="2">The sequence shown here is derived from an EMBL/GenBank/DDBJ whole genome shotgun (WGS) entry which is preliminary data.</text>
</comment>
<feature type="transmembrane region" description="Helical" evidence="1">
    <location>
        <begin position="116"/>
        <end position="140"/>
    </location>
</feature>
<keyword evidence="3" id="KW-1185">Reference proteome</keyword>
<organism evidence="2 3">
    <name type="scientific">Dillenia turbinata</name>
    <dbReference type="NCBI Taxonomy" id="194707"/>
    <lineage>
        <taxon>Eukaryota</taxon>
        <taxon>Viridiplantae</taxon>
        <taxon>Streptophyta</taxon>
        <taxon>Embryophyta</taxon>
        <taxon>Tracheophyta</taxon>
        <taxon>Spermatophyta</taxon>
        <taxon>Magnoliopsida</taxon>
        <taxon>eudicotyledons</taxon>
        <taxon>Gunneridae</taxon>
        <taxon>Pentapetalae</taxon>
        <taxon>Dilleniales</taxon>
        <taxon>Dilleniaceae</taxon>
        <taxon>Dillenia</taxon>
    </lineage>
</organism>
<evidence type="ECO:0000256" key="1">
    <source>
        <dbReference type="SAM" id="Phobius"/>
    </source>
</evidence>
<dbReference type="EMBL" id="JBAMMX010000006">
    <property type="protein sequence ID" value="KAK6937693.1"/>
    <property type="molecule type" value="Genomic_DNA"/>
</dbReference>
<sequence length="388" mass="42992">MATLLSPTHTSYILYSPTTTCFCVSKVKHNPGFSFQISPPEKPFFSCCINHAGLHRVTSPASIACSAANKSSPSSEVSVHEILVRKMMFFPCLYMLSSTAKIRSEVLSPFRSVRMFFYLAFVASGALGGLIATTQLIGALSNPSRSAEIPDIVKGLGIDIAAVAFFAFLYSQENKAKSAQLVKLSREEGLSNLKLRIDEKRIIPVSSLRGIARLVILAGPASFINESFRLSEPFTQSLLDRGVLVVPFATDGYSPSFEFEENEEMAVKRKRLWQLSPVYTTEWSKWLDEQKKLASVPPDSPVYGLRNYTCFPLQDNFMSLLVLIQSWHFSLNCKKIVPSVCLYLSLRMDGRVRGSGVGYPPWNAFSVQLPPVKGMWSGLLDGMDGRVL</sequence>
<dbReference type="Proteomes" id="UP001370490">
    <property type="component" value="Unassembled WGS sequence"/>
</dbReference>
<gene>
    <name evidence="2" type="ORF">RJ641_031201</name>
</gene>
<evidence type="ECO:0000313" key="2">
    <source>
        <dbReference type="EMBL" id="KAK6937693.1"/>
    </source>
</evidence>
<evidence type="ECO:0000313" key="3">
    <source>
        <dbReference type="Proteomes" id="UP001370490"/>
    </source>
</evidence>
<keyword evidence="1" id="KW-0812">Transmembrane</keyword>
<feature type="transmembrane region" description="Helical" evidence="1">
    <location>
        <begin position="152"/>
        <end position="170"/>
    </location>
</feature>
<proteinExistence type="predicted"/>
<reference evidence="2 3" key="1">
    <citation type="submission" date="2023-12" db="EMBL/GenBank/DDBJ databases">
        <title>A high-quality genome assembly for Dillenia turbinata (Dilleniales).</title>
        <authorList>
            <person name="Chanderbali A."/>
        </authorList>
    </citation>
    <scope>NUCLEOTIDE SEQUENCE [LARGE SCALE GENOMIC DNA]</scope>
    <source>
        <strain evidence="2">LSX21</strain>
        <tissue evidence="2">Leaf</tissue>
    </source>
</reference>
<keyword evidence="1" id="KW-0472">Membrane</keyword>
<dbReference type="InterPro" id="IPR021883">
    <property type="entry name" value="LPA1-like"/>
</dbReference>
<accession>A0AAN8W0J4</accession>
<dbReference type="PANTHER" id="PTHR35498">
    <property type="entry name" value="PROTEIN LOW PSII ACCUMULATION 1, CHLOROPLASTIC"/>
    <property type="match status" value="1"/>
</dbReference>
<protein>
    <submittedName>
        <fullName evidence="2">Protein LOW PSII ACCUMULATION 1-like</fullName>
    </submittedName>
</protein>